<sequence>MRSEVPLVIFGGISCLRVRTSASVGPVVNSDSGFGRAISVGAGGPKWGADSLPLFGCRKNGRIGG</sequence>
<gene>
    <name evidence="1" type="ORF">CRG98_001204</name>
</gene>
<name>A0A2I0LCI9_PUNGR</name>
<dbReference type="AlphaFoldDB" id="A0A2I0LCI9"/>
<protein>
    <submittedName>
        <fullName evidence="1">Uncharacterized protein</fullName>
    </submittedName>
</protein>
<organism evidence="1 2">
    <name type="scientific">Punica granatum</name>
    <name type="common">Pomegranate</name>
    <dbReference type="NCBI Taxonomy" id="22663"/>
    <lineage>
        <taxon>Eukaryota</taxon>
        <taxon>Viridiplantae</taxon>
        <taxon>Streptophyta</taxon>
        <taxon>Embryophyta</taxon>
        <taxon>Tracheophyta</taxon>
        <taxon>Spermatophyta</taxon>
        <taxon>Magnoliopsida</taxon>
        <taxon>eudicotyledons</taxon>
        <taxon>Gunneridae</taxon>
        <taxon>Pentapetalae</taxon>
        <taxon>rosids</taxon>
        <taxon>malvids</taxon>
        <taxon>Myrtales</taxon>
        <taxon>Lythraceae</taxon>
        <taxon>Punica</taxon>
    </lineage>
</organism>
<evidence type="ECO:0000313" key="1">
    <source>
        <dbReference type="EMBL" id="PKI78383.1"/>
    </source>
</evidence>
<dbReference type="Proteomes" id="UP000233551">
    <property type="component" value="Unassembled WGS sequence"/>
</dbReference>
<dbReference type="EMBL" id="PGOL01000052">
    <property type="protein sequence ID" value="PKI78383.1"/>
    <property type="molecule type" value="Genomic_DNA"/>
</dbReference>
<accession>A0A2I0LCI9</accession>
<evidence type="ECO:0000313" key="2">
    <source>
        <dbReference type="Proteomes" id="UP000233551"/>
    </source>
</evidence>
<reference evidence="1 2" key="1">
    <citation type="submission" date="2017-11" db="EMBL/GenBank/DDBJ databases">
        <title>De-novo sequencing of pomegranate (Punica granatum L.) genome.</title>
        <authorList>
            <person name="Akparov Z."/>
            <person name="Amiraslanov A."/>
            <person name="Hajiyeva S."/>
            <person name="Abbasov M."/>
            <person name="Kaur K."/>
            <person name="Hamwieh A."/>
            <person name="Solovyev V."/>
            <person name="Salamov A."/>
            <person name="Braich B."/>
            <person name="Kosarev P."/>
            <person name="Mahmoud A."/>
            <person name="Hajiyev E."/>
            <person name="Babayeva S."/>
            <person name="Izzatullayeva V."/>
            <person name="Mammadov A."/>
            <person name="Mammadov A."/>
            <person name="Sharifova S."/>
            <person name="Ojaghi J."/>
            <person name="Eynullazada K."/>
            <person name="Bayramov B."/>
            <person name="Abdulazimova A."/>
            <person name="Shahmuradov I."/>
        </authorList>
    </citation>
    <scope>NUCLEOTIDE SEQUENCE [LARGE SCALE GENOMIC DNA]</scope>
    <source>
        <strain evidence="2">cv. AG2017</strain>
        <tissue evidence="1">Leaf</tissue>
    </source>
</reference>
<dbReference type="PROSITE" id="PS51257">
    <property type="entry name" value="PROKAR_LIPOPROTEIN"/>
    <property type="match status" value="1"/>
</dbReference>
<keyword evidence="2" id="KW-1185">Reference proteome</keyword>
<proteinExistence type="predicted"/>
<comment type="caution">
    <text evidence="1">The sequence shown here is derived from an EMBL/GenBank/DDBJ whole genome shotgun (WGS) entry which is preliminary data.</text>
</comment>